<dbReference type="Proteomes" id="UP000561045">
    <property type="component" value="Unassembled WGS sequence"/>
</dbReference>
<accession>A0A840BK90</accession>
<organism evidence="1 2">
    <name type="scientific">Niveibacterium umoris</name>
    <dbReference type="NCBI Taxonomy" id="1193620"/>
    <lineage>
        <taxon>Bacteria</taxon>
        <taxon>Pseudomonadati</taxon>
        <taxon>Pseudomonadota</taxon>
        <taxon>Betaproteobacteria</taxon>
        <taxon>Rhodocyclales</taxon>
        <taxon>Rhodocyclaceae</taxon>
        <taxon>Niveibacterium</taxon>
    </lineage>
</organism>
<keyword evidence="2" id="KW-1185">Reference proteome</keyword>
<evidence type="ECO:0008006" key="3">
    <source>
        <dbReference type="Google" id="ProtNLM"/>
    </source>
</evidence>
<dbReference type="AlphaFoldDB" id="A0A840BK90"/>
<evidence type="ECO:0000313" key="2">
    <source>
        <dbReference type="Proteomes" id="UP000561045"/>
    </source>
</evidence>
<reference evidence="1 2" key="1">
    <citation type="submission" date="2020-08" db="EMBL/GenBank/DDBJ databases">
        <title>Genomic Encyclopedia of Type Strains, Phase IV (KMG-IV): sequencing the most valuable type-strain genomes for metagenomic binning, comparative biology and taxonomic classification.</title>
        <authorList>
            <person name="Goeker M."/>
        </authorList>
    </citation>
    <scope>NUCLEOTIDE SEQUENCE [LARGE SCALE GENOMIC DNA]</scope>
    <source>
        <strain evidence="1 2">DSM 106739</strain>
    </source>
</reference>
<evidence type="ECO:0000313" key="1">
    <source>
        <dbReference type="EMBL" id="MBB4012834.1"/>
    </source>
</evidence>
<protein>
    <recommendedName>
        <fullName evidence="3">Cellobiose phosphorylase</fullName>
    </recommendedName>
</protein>
<sequence>MSTSSGSFVTLNGRRYYEIRGYDEMPPFFMTMVSASDLWLFISSHGGLTAGRSAPEQALFPYNTSDVLHRSGLHTGSRTWIRVGEGDAAREWEPFNLEQRGRYRLERSLLKDELGMRIMFCETNHDLGLRFSYTWTSAGAFGIVRESDLSSLGQAVDLELVDGVLNLLPADTPRALQSRASNLIDAYKWSERDPSGLATYSLYARISDRAEPAESLRATAVYAVGLEGAAIYLAASDFDALRNRTSKGPVPLRRGVAGAFLLHTRLTVAADASRQWRIVLDSPLTQREVVERCAALHAPVALAAKLDAAQEADEAALRRLLASSDAFQAVADERIACHHVANTLFNVMRGGVFDDHYRIDRDDYLQNLRLRNRVVWARHADWMLALPASMTLPQLAQAIGGRGDPQLRRLAMEYLPLVFGRRHGDPSRPWNHFTIRGRNADGRLSRAYQGNWRDIFQNWEALLLSFPGFVTGVIAKFVNASTLDGYNPYRISEDGVDWEVEDPEDPWANIGYWGDHQLIYLLRLLELCDRHDPAALRALLTDPVFSYANVPYRIAGFDALLADPKHTVSFSTADEALISQRCSALGSDGRLVLDESGEVRLVTLAEKLLVPLLAKLGNLVPGGGIWLNTQRPEWNDANNALVGAGLSMVTLYHARRYVDFLIRLFETTPGAFVLSAELEDWLRDTRAAFEQFGPDSMRGDAGRTRLFEALGRAAAHYRERVYAQPRTGAFRMVAGADILRSLKAACPVLDGSIAQNRQGDGLYHAYNLMISGQDGVRVDHLYPMLEGQVAVLSSGALTASESADLLDVLFASAIYREDQRSFMLYPDRQLPGFLAKNQVPAARVAQIALLRAMAARGDVSIIEPDRTGAFRFAATFANAGELAPVLERRGREYGEYTPETHAQTLALYEEVFQHHRFTGRSGTMFGFEGLGCIYWHMVSKLLLGVQECFFAAVERGEAGAVIRRLGEHYYRVREGLGFNKTPAEYGAFPCDPYSHTPGHSGAQQPGMTGQVKEEVIARFGELGVLVREGQIRIVPRLLMAAEFNATERSFSYLDVRGCQQNLPLAAGELAFTLAQVPFVFRLGTPSAGPVEITVVEASGARVRMAGDSLSREASQSIFWRRGEVASVVCTIPGGLLFEGVPASA</sequence>
<gene>
    <name evidence="1" type="ORF">GGR36_002142</name>
</gene>
<comment type="caution">
    <text evidence="1">The sequence shown here is derived from an EMBL/GenBank/DDBJ whole genome shotgun (WGS) entry which is preliminary data.</text>
</comment>
<name>A0A840BK90_9RHOO</name>
<dbReference type="RefSeq" id="WP_183634610.1">
    <property type="nucleotide sequence ID" value="NZ_BAABLE010000011.1"/>
</dbReference>
<dbReference type="EMBL" id="JACIET010000001">
    <property type="protein sequence ID" value="MBB4012834.1"/>
    <property type="molecule type" value="Genomic_DNA"/>
</dbReference>
<proteinExistence type="predicted"/>